<evidence type="ECO:0000313" key="1">
    <source>
        <dbReference type="EMBL" id="DAD93170.1"/>
    </source>
</evidence>
<sequence length="66" mass="7351">MPVGNPKPQTIASERYQKKAGYISKAFKLKREVAESFAEACEKAGVSQAGQITKMMKEFVEEVNQN</sequence>
<reference evidence="1" key="1">
    <citation type="journal article" date="2021" name="Proc. Natl. Acad. Sci. U.S.A.">
        <title>A Catalog of Tens of Thousands of Viruses from Human Metagenomes Reveals Hidden Associations with Chronic Diseases.</title>
        <authorList>
            <person name="Tisza M.J."/>
            <person name="Buck C.B."/>
        </authorList>
    </citation>
    <scope>NUCLEOTIDE SEQUENCE</scope>
    <source>
        <strain evidence="1">CtUJJ3</strain>
    </source>
</reference>
<protein>
    <submittedName>
        <fullName evidence="1">Replication regulatory protein</fullName>
    </submittedName>
</protein>
<accession>A0A8S5NFS4</accession>
<dbReference type="EMBL" id="BK015154">
    <property type="protein sequence ID" value="DAD93170.1"/>
    <property type="molecule type" value="Genomic_DNA"/>
</dbReference>
<proteinExistence type="predicted"/>
<name>A0A8S5NFS4_9CAUD</name>
<organism evidence="1">
    <name type="scientific">Caudovirales sp. ctUJJ3</name>
    <dbReference type="NCBI Taxonomy" id="2826777"/>
    <lineage>
        <taxon>Viruses</taxon>
        <taxon>Duplodnaviria</taxon>
        <taxon>Heunggongvirae</taxon>
        <taxon>Uroviricota</taxon>
        <taxon>Caudoviricetes</taxon>
    </lineage>
</organism>